<dbReference type="GO" id="GO:0007165">
    <property type="term" value="P:signal transduction"/>
    <property type="evidence" value="ECO:0007669"/>
    <property type="project" value="TreeGrafter"/>
</dbReference>
<dbReference type="SUPFAM" id="SSF56655">
    <property type="entry name" value="Carbohydrate phosphatase"/>
    <property type="match status" value="1"/>
</dbReference>
<feature type="compositionally biased region" description="Basic and acidic residues" evidence="5">
    <location>
        <begin position="59"/>
        <end position="77"/>
    </location>
</feature>
<evidence type="ECO:0000256" key="2">
    <source>
        <dbReference type="ARBA" id="ARBA00022801"/>
    </source>
</evidence>
<dbReference type="GO" id="GO:0006020">
    <property type="term" value="P:inositol metabolic process"/>
    <property type="evidence" value="ECO:0007669"/>
    <property type="project" value="TreeGrafter"/>
</dbReference>
<evidence type="ECO:0000256" key="1">
    <source>
        <dbReference type="ARBA" id="ARBA00022723"/>
    </source>
</evidence>
<comment type="caution">
    <text evidence="6">The sequence shown here is derived from an EMBL/GenBank/DDBJ whole genome shotgun (WGS) entry which is preliminary data.</text>
</comment>
<dbReference type="EMBL" id="JSUH01000007">
    <property type="protein sequence ID" value="KHD97583.1"/>
    <property type="molecule type" value="Genomic_DNA"/>
</dbReference>
<dbReference type="PANTHER" id="PTHR20854:SF4">
    <property type="entry name" value="INOSITOL-1-MONOPHOSPHATASE-RELATED"/>
    <property type="match status" value="1"/>
</dbReference>
<evidence type="ECO:0000313" key="6">
    <source>
        <dbReference type="EMBL" id="KHD97583.1"/>
    </source>
</evidence>
<dbReference type="Gene3D" id="3.40.190.80">
    <property type="match status" value="1"/>
</dbReference>
<feature type="binding site" evidence="4">
    <location>
        <position position="86"/>
    </location>
    <ligand>
        <name>Mg(2+)</name>
        <dbReference type="ChEBI" id="CHEBI:18420"/>
        <label>1</label>
        <note>catalytic</note>
    </ligand>
</feature>
<feature type="binding site" evidence="4">
    <location>
        <position position="84"/>
    </location>
    <ligand>
        <name>Mg(2+)</name>
        <dbReference type="ChEBI" id="CHEBI:18420"/>
        <label>1</label>
        <note>catalytic</note>
    </ligand>
</feature>
<dbReference type="InterPro" id="IPR020583">
    <property type="entry name" value="Inositol_monoP_metal-BS"/>
</dbReference>
<keyword evidence="3 4" id="KW-0460">Magnesium</keyword>
<evidence type="ECO:0000256" key="5">
    <source>
        <dbReference type="SAM" id="MobiDB-lite"/>
    </source>
</evidence>
<evidence type="ECO:0000256" key="3">
    <source>
        <dbReference type="ARBA" id="ARBA00022842"/>
    </source>
</evidence>
<dbReference type="AlphaFoldDB" id="A0A0A6VTH7"/>
<comment type="cofactor">
    <cofactor evidence="4">
        <name>Mg(2+)</name>
        <dbReference type="ChEBI" id="CHEBI:18420"/>
    </cofactor>
</comment>
<protein>
    <submittedName>
        <fullName evidence="6">Inositol monophosphatase</fullName>
    </submittedName>
</protein>
<gene>
    <name evidence="6" type="ORF">GY22_09020</name>
</gene>
<keyword evidence="7" id="KW-1185">Reference proteome</keyword>
<sequence length="262" mass="28025">MEELLELALAAAESGAEVLRGRDAGRLGVTGKSGEGDWVTRFDVAAEQAVLRTILDRRPHDTVTGEESGTHRPEHPSGIRWSVDPLDGTTNFIRGIVYYCTSVAAADAQGNWLVGAVNAPALRRTYFAVRGAGAWVEEDGASRRLEGPVPDRAGRLYGTGFSFDADRRERQFPAFAATMRQYTDMRRLGSAALDLCLVADGALDGYGEQGLHEHDWAAGALIAEEAGALVTRPELPSPAAGEVPAADRLAAWLTARERGIPG</sequence>
<evidence type="ECO:0000256" key="4">
    <source>
        <dbReference type="PIRSR" id="PIRSR600760-2"/>
    </source>
</evidence>
<dbReference type="PANTHER" id="PTHR20854">
    <property type="entry name" value="INOSITOL MONOPHOSPHATASE"/>
    <property type="match status" value="1"/>
</dbReference>
<organism evidence="6 7">
    <name type="scientific">Kocuria rosea subsp. polaris</name>
    <dbReference type="NCBI Taxonomy" id="136273"/>
    <lineage>
        <taxon>Bacteria</taxon>
        <taxon>Bacillati</taxon>
        <taxon>Actinomycetota</taxon>
        <taxon>Actinomycetes</taxon>
        <taxon>Micrococcales</taxon>
        <taxon>Micrococcaceae</taxon>
        <taxon>Kocuria</taxon>
    </lineage>
</organism>
<accession>A0A0A6VTH7</accession>
<feature type="binding site" evidence="4">
    <location>
        <position position="215"/>
    </location>
    <ligand>
        <name>Mg(2+)</name>
        <dbReference type="ChEBI" id="CHEBI:18420"/>
        <label>1</label>
        <note>catalytic</note>
    </ligand>
</feature>
<feature type="binding site" evidence="4">
    <location>
        <position position="87"/>
    </location>
    <ligand>
        <name>Mg(2+)</name>
        <dbReference type="ChEBI" id="CHEBI:18420"/>
        <label>1</label>
        <note>catalytic</note>
    </ligand>
</feature>
<dbReference type="Proteomes" id="UP000030466">
    <property type="component" value="Unassembled WGS sequence"/>
</dbReference>
<dbReference type="GO" id="GO:0046872">
    <property type="term" value="F:metal ion binding"/>
    <property type="evidence" value="ECO:0007669"/>
    <property type="project" value="UniProtKB-KW"/>
</dbReference>
<keyword evidence="1 4" id="KW-0479">Metal-binding</keyword>
<dbReference type="InterPro" id="IPR000760">
    <property type="entry name" value="Inositol_monophosphatase-like"/>
</dbReference>
<proteinExistence type="predicted"/>
<feature type="binding site" evidence="4">
    <location>
        <position position="66"/>
    </location>
    <ligand>
        <name>Mg(2+)</name>
        <dbReference type="ChEBI" id="CHEBI:18420"/>
        <label>1</label>
        <note>catalytic</note>
    </ligand>
</feature>
<dbReference type="Pfam" id="PF00459">
    <property type="entry name" value="Inositol_P"/>
    <property type="match status" value="1"/>
</dbReference>
<evidence type="ECO:0000313" key="7">
    <source>
        <dbReference type="Proteomes" id="UP000030466"/>
    </source>
</evidence>
<dbReference type="PRINTS" id="PR00377">
    <property type="entry name" value="IMPHPHTASES"/>
</dbReference>
<name>A0A0A6VTH7_KOCRO</name>
<reference evidence="6 7" key="1">
    <citation type="journal article" date="2003" name="Int. J. Syst. Evol. Microbiol.">
        <title>Kocuria polaris sp. nov., an orange-pigmented psychrophilic bacterium isolated from an Antarctic cyanobacterial mat sample.</title>
        <authorList>
            <person name="Reddy G.S."/>
            <person name="Prakash J.S."/>
            <person name="Prabahar V."/>
            <person name="Matsumoto G.I."/>
            <person name="Stackebrandt E."/>
            <person name="Shivaji S."/>
        </authorList>
    </citation>
    <scope>NUCLEOTIDE SEQUENCE [LARGE SCALE GENOMIC DNA]</scope>
    <source>
        <strain evidence="6 7">CMS 76or</strain>
    </source>
</reference>
<dbReference type="Gene3D" id="3.30.540.10">
    <property type="entry name" value="Fructose-1,6-Bisphosphatase, subunit A, domain 1"/>
    <property type="match status" value="1"/>
</dbReference>
<dbReference type="PROSITE" id="PS00629">
    <property type="entry name" value="IMP_1"/>
    <property type="match status" value="1"/>
</dbReference>
<dbReference type="GO" id="GO:0008934">
    <property type="term" value="F:inositol monophosphate 1-phosphatase activity"/>
    <property type="evidence" value="ECO:0007669"/>
    <property type="project" value="TreeGrafter"/>
</dbReference>
<feature type="region of interest" description="Disordered" evidence="5">
    <location>
        <begin position="59"/>
        <end position="79"/>
    </location>
</feature>
<keyword evidence="2" id="KW-0378">Hydrolase</keyword>